<dbReference type="EMBL" id="AP027925">
    <property type="protein sequence ID" value="BED93081.1"/>
    <property type="molecule type" value="Genomic_DNA"/>
</dbReference>
<name>A0AA48I0D1_9FIRM</name>
<sequence length="158" mass="17929">MDEKEIKKKASDISKFLQDEKSLKEFFNAENLEKARELLSEHGIIFTNKETEKFARMVVKVSNFKSKNIDQLKILEENLVNISGGATSESTLDKIFSFNAILKIMGTVAIVVGGIALTDKIYADYYYHDKNKEGYLRKIPFLKKIKSPKSENNGDAPT</sequence>
<dbReference type="Proteomes" id="UP001335720">
    <property type="component" value="Chromosome"/>
</dbReference>
<evidence type="ECO:0000313" key="1">
    <source>
        <dbReference type="EMBL" id="BED93081.1"/>
    </source>
</evidence>
<accession>A0AA48I0D1</accession>
<dbReference type="AlphaFoldDB" id="A0AA48I0D1"/>
<proteinExistence type="predicted"/>
<gene>
    <name evidence="1" type="ORF">RsTaC01_1037</name>
</gene>
<protein>
    <submittedName>
        <fullName evidence="1">Uncharacterized protein</fullName>
    </submittedName>
</protein>
<dbReference type="KEGG" id="ptrh:RsTaC01_1037"/>
<organism evidence="1">
    <name type="scientific">Candidatus Paraimprobicoccus trichonymphae</name>
    <dbReference type="NCBI Taxonomy" id="3033793"/>
    <lineage>
        <taxon>Bacteria</taxon>
        <taxon>Bacillati</taxon>
        <taxon>Bacillota</taxon>
        <taxon>Clostridia</taxon>
        <taxon>Candidatus Paraimprobicoccus</taxon>
    </lineage>
</organism>
<reference evidence="1" key="1">
    <citation type="journal article" date="2023" name="ISME J.">
        <title>Emergence of putative energy parasites within Clostridia revealed by genome analysis of a novel endosymbiotic clade.</title>
        <authorList>
            <person name="Takahashi K."/>
            <person name="Kuwahara H."/>
            <person name="Horikawa Y."/>
            <person name="Izawa K."/>
            <person name="Kato D."/>
            <person name="Inagaki T."/>
            <person name="Yuki M."/>
            <person name="Ohkuma M."/>
            <person name="Hongoh Y."/>
        </authorList>
    </citation>
    <scope>NUCLEOTIDE SEQUENCE</scope>
    <source>
        <strain evidence="1">RsTa-C01</strain>
    </source>
</reference>